<reference evidence="1" key="1">
    <citation type="submission" date="2022-02" db="EMBL/GenBank/DDBJ databases">
        <authorList>
            <person name="King R."/>
        </authorList>
    </citation>
    <scope>NUCLEOTIDE SEQUENCE</scope>
</reference>
<keyword evidence="2" id="KW-1185">Reference proteome</keyword>
<proteinExistence type="predicted"/>
<dbReference type="Proteomes" id="UP001153321">
    <property type="component" value="Chromosome Z"/>
</dbReference>
<dbReference type="AlphaFoldDB" id="A0A9P0IKN7"/>
<evidence type="ECO:0000313" key="1">
    <source>
        <dbReference type="EMBL" id="CAH1647874.1"/>
    </source>
</evidence>
<dbReference type="EMBL" id="LR824562">
    <property type="protein sequence ID" value="CAH1647874.1"/>
    <property type="molecule type" value="Genomic_DNA"/>
</dbReference>
<gene>
    <name evidence="1" type="ORF">SPLIT_LOCUS13219</name>
</gene>
<accession>A0A9P0IKN7</accession>
<name>A0A9P0IKN7_SPOLI</name>
<organism evidence="1 2">
    <name type="scientific">Spodoptera littoralis</name>
    <name type="common">Egyptian cotton leafworm</name>
    <dbReference type="NCBI Taxonomy" id="7109"/>
    <lineage>
        <taxon>Eukaryota</taxon>
        <taxon>Metazoa</taxon>
        <taxon>Ecdysozoa</taxon>
        <taxon>Arthropoda</taxon>
        <taxon>Hexapoda</taxon>
        <taxon>Insecta</taxon>
        <taxon>Pterygota</taxon>
        <taxon>Neoptera</taxon>
        <taxon>Endopterygota</taxon>
        <taxon>Lepidoptera</taxon>
        <taxon>Glossata</taxon>
        <taxon>Ditrysia</taxon>
        <taxon>Noctuoidea</taxon>
        <taxon>Noctuidae</taxon>
        <taxon>Amphipyrinae</taxon>
        <taxon>Spodoptera</taxon>
    </lineage>
</organism>
<evidence type="ECO:0000313" key="2">
    <source>
        <dbReference type="Proteomes" id="UP001153321"/>
    </source>
</evidence>
<protein>
    <submittedName>
        <fullName evidence="1">Uncharacterized protein</fullName>
    </submittedName>
</protein>
<sequence>MLCGSIWYEVVRDKQFVELVRIVNQSTLSICESQIRTTLKRKAFEDAGIPMREVSRVATNNTEQAPQPAPAPLSVINRQTVFSQNAEVTLNMLNASEIDDVDGLSGGVKLEFDPDEDAAT</sequence>